<dbReference type="InterPro" id="IPR019723">
    <property type="entry name" value="Uncharacterised_YfmQ"/>
</dbReference>
<dbReference type="EMBL" id="CP080467">
    <property type="protein sequence ID" value="UNO48285.1"/>
    <property type="molecule type" value="Genomic_DNA"/>
</dbReference>
<evidence type="ECO:0000313" key="1">
    <source>
        <dbReference type="EMBL" id="UNO48285.1"/>
    </source>
</evidence>
<sequence length="149" mass="17147">MVFWIIMILLALHIIGAFFMSPPTAWADKFFNMFATHPKLKRDLITSIKVNEIALEGEQLSKFINAFHAANFLYEGGLIHGHNQNPITIQIVQAKDTFRFHAYLYGDGMVEMVRIKKNKHTPYRLRSTDLESELLSYDTTKTPQSNISD</sequence>
<dbReference type="KEGG" id="aaco:K1I37_16660"/>
<proteinExistence type="predicted"/>
<evidence type="ECO:0000313" key="2">
    <source>
        <dbReference type="Proteomes" id="UP000829401"/>
    </source>
</evidence>
<reference evidence="2" key="1">
    <citation type="journal article" date="2022" name="G3 (Bethesda)">
        <title>Unveiling the complete genome sequence of Alicyclobacillus acidoterrestris DSM 3922T, a taint-producing strain.</title>
        <authorList>
            <person name="Leonardo I.C."/>
            <person name="Barreto Crespo M.T."/>
            <person name="Gaspar F.B."/>
        </authorList>
    </citation>
    <scope>NUCLEOTIDE SEQUENCE [LARGE SCALE GENOMIC DNA]</scope>
    <source>
        <strain evidence="2">DSM 3922</strain>
    </source>
</reference>
<dbReference type="Pfam" id="PF10787">
    <property type="entry name" value="YfmQ"/>
    <property type="match status" value="1"/>
</dbReference>
<dbReference type="OrthoDB" id="2374989at2"/>
<dbReference type="AlphaFoldDB" id="T0CRZ9"/>
<organism evidence="1 2">
    <name type="scientific">Alicyclobacillus acidoterrestris (strain ATCC 49025 / DSM 3922 / CIP 106132 / NCIMB 13137 / GD3B)</name>
    <dbReference type="NCBI Taxonomy" id="1356854"/>
    <lineage>
        <taxon>Bacteria</taxon>
        <taxon>Bacillati</taxon>
        <taxon>Bacillota</taxon>
        <taxon>Bacilli</taxon>
        <taxon>Bacillales</taxon>
        <taxon>Alicyclobacillaceae</taxon>
        <taxon>Alicyclobacillus</taxon>
    </lineage>
</organism>
<dbReference type="Proteomes" id="UP000829401">
    <property type="component" value="Chromosome"/>
</dbReference>
<keyword evidence="2" id="KW-1185">Reference proteome</keyword>
<gene>
    <name evidence="1" type="ORF">K1I37_16660</name>
</gene>
<protein>
    <submittedName>
        <fullName evidence="1">YfmQ family protein</fullName>
    </submittedName>
</protein>
<name>T0CRZ9_ALIAG</name>
<dbReference type="RefSeq" id="WP_021298315.1">
    <property type="nucleotide sequence ID" value="NZ_AURB01000183.1"/>
</dbReference>
<accession>T0CRZ9</accession>
<accession>A0A9E6ZER8</accession>